<feature type="transmembrane region" description="Helical" evidence="1">
    <location>
        <begin position="12"/>
        <end position="31"/>
    </location>
</feature>
<sequence length="119" mass="13364">MITLEALEKRNNLGFSIVAGSALSGLLYIGFSFYGSLYTGFYCLTCFTSIIWLSLSSKRWNPLLGLRQPYIFDWVVVASIAWFMTNSVMLPGHKILVGVWMTVCMAAPVVSARRKRARD</sequence>
<keyword evidence="1" id="KW-0472">Membrane</keyword>
<evidence type="ECO:0000256" key="1">
    <source>
        <dbReference type="SAM" id="Phobius"/>
    </source>
</evidence>
<feature type="transmembrane region" description="Helical" evidence="1">
    <location>
        <begin position="95"/>
        <end position="112"/>
    </location>
</feature>
<protein>
    <submittedName>
        <fullName evidence="2">Uncharacterized protein</fullName>
    </submittedName>
</protein>
<name>A0A1H2NB52_9PSED</name>
<evidence type="ECO:0000313" key="2">
    <source>
        <dbReference type="EMBL" id="SDV02614.1"/>
    </source>
</evidence>
<dbReference type="EMBL" id="LT629797">
    <property type="protein sequence ID" value="SDV02614.1"/>
    <property type="molecule type" value="Genomic_DNA"/>
</dbReference>
<evidence type="ECO:0000313" key="3">
    <source>
        <dbReference type="Proteomes" id="UP000198675"/>
    </source>
</evidence>
<organism evidence="2 3">
    <name type="scientific">Pseudomonas sihuiensis</name>
    <dbReference type="NCBI Taxonomy" id="1274359"/>
    <lineage>
        <taxon>Bacteria</taxon>
        <taxon>Pseudomonadati</taxon>
        <taxon>Pseudomonadota</taxon>
        <taxon>Gammaproteobacteria</taxon>
        <taxon>Pseudomonadales</taxon>
        <taxon>Pseudomonadaceae</taxon>
        <taxon>Pseudomonas</taxon>
    </lineage>
</organism>
<keyword evidence="1" id="KW-1133">Transmembrane helix</keyword>
<dbReference type="Proteomes" id="UP000198675">
    <property type="component" value="Chromosome I"/>
</dbReference>
<accession>A0A1H2NB52</accession>
<keyword evidence="3" id="KW-1185">Reference proteome</keyword>
<proteinExistence type="predicted"/>
<keyword evidence="1" id="KW-0812">Transmembrane</keyword>
<reference evidence="3" key="1">
    <citation type="submission" date="2016-10" db="EMBL/GenBank/DDBJ databases">
        <authorList>
            <person name="Varghese N."/>
            <person name="Submissions S."/>
        </authorList>
    </citation>
    <scope>NUCLEOTIDE SEQUENCE [LARGE SCALE GENOMIC DNA]</scope>
    <source>
        <strain evidence="3">KCTC 32246</strain>
    </source>
</reference>
<gene>
    <name evidence="2" type="ORF">SAMN05216363_5028</name>
</gene>
<feature type="transmembrane region" description="Helical" evidence="1">
    <location>
        <begin position="37"/>
        <end position="57"/>
    </location>
</feature>
<feature type="transmembrane region" description="Helical" evidence="1">
    <location>
        <begin position="69"/>
        <end position="89"/>
    </location>
</feature>
<dbReference type="AlphaFoldDB" id="A0A1H2NB52"/>